<dbReference type="EC" id="3.6.1.22" evidence="8"/>
<evidence type="ECO:0000256" key="7">
    <source>
        <dbReference type="ARBA" id="ARBA00023679"/>
    </source>
</evidence>
<evidence type="ECO:0000256" key="8">
    <source>
        <dbReference type="HAMAP-Rule" id="MF_00297"/>
    </source>
</evidence>
<comment type="catalytic activity">
    <reaction evidence="8">
        <text>NAD(+) + H2O = beta-nicotinamide D-ribonucleotide + AMP + 2 H(+)</text>
        <dbReference type="Rhea" id="RHEA:11800"/>
        <dbReference type="ChEBI" id="CHEBI:14649"/>
        <dbReference type="ChEBI" id="CHEBI:15377"/>
        <dbReference type="ChEBI" id="CHEBI:15378"/>
        <dbReference type="ChEBI" id="CHEBI:57540"/>
        <dbReference type="ChEBI" id="CHEBI:456215"/>
        <dbReference type="EC" id="3.6.1.22"/>
    </reaction>
</comment>
<gene>
    <name evidence="8" type="primary">nudC</name>
    <name evidence="10" type="ORF">J2Z44_003089</name>
</gene>
<keyword evidence="5 8" id="KW-0520">NAD</keyword>
<dbReference type="InterPro" id="IPR020084">
    <property type="entry name" value="NUDIX_hydrolase_CS"/>
</dbReference>
<comment type="catalytic activity">
    <reaction evidence="7">
        <text>a 5'-end NAD(+)-phospho-ribonucleoside in mRNA + H2O = a 5'-end phospho-adenosine-phospho-ribonucleoside in mRNA + beta-nicotinamide D-ribonucleotide + 2 H(+)</text>
        <dbReference type="Rhea" id="RHEA:60876"/>
        <dbReference type="Rhea" id="RHEA-COMP:15698"/>
        <dbReference type="Rhea" id="RHEA-COMP:15719"/>
        <dbReference type="ChEBI" id="CHEBI:14649"/>
        <dbReference type="ChEBI" id="CHEBI:15377"/>
        <dbReference type="ChEBI" id="CHEBI:15378"/>
        <dbReference type="ChEBI" id="CHEBI:144029"/>
        <dbReference type="ChEBI" id="CHEBI:144051"/>
    </reaction>
    <physiologicalReaction direction="left-to-right" evidence="7">
        <dbReference type="Rhea" id="RHEA:60877"/>
    </physiologicalReaction>
</comment>
<feature type="binding site" evidence="8">
    <location>
        <position position="117"/>
    </location>
    <ligand>
        <name>Zn(2+)</name>
        <dbReference type="ChEBI" id="CHEBI:29105"/>
    </ligand>
</feature>
<dbReference type="InterPro" id="IPR050241">
    <property type="entry name" value="NAD-cap_RNA_hydrolase_NudC"/>
</dbReference>
<comment type="cofactor">
    <cofactor evidence="8">
        <name>Zn(2+)</name>
        <dbReference type="ChEBI" id="CHEBI:29105"/>
    </cofactor>
    <text evidence="8">Binds 1 zinc ion per subunit.</text>
</comment>
<comment type="caution">
    <text evidence="8">Lacks conserved residue(s) required for the propagation of feature annotation.</text>
</comment>
<dbReference type="InterPro" id="IPR015376">
    <property type="entry name" value="Znr_NADH_PPase"/>
</dbReference>
<feature type="domain" description="Nudix hydrolase" evidence="9">
    <location>
        <begin position="144"/>
        <end position="268"/>
    </location>
</feature>
<dbReference type="InterPro" id="IPR049734">
    <property type="entry name" value="NudC-like_C"/>
</dbReference>
<dbReference type="CDD" id="cd03429">
    <property type="entry name" value="NUDIX_NADH_pyrophosphatase_Nudt13"/>
    <property type="match status" value="1"/>
</dbReference>
<evidence type="ECO:0000256" key="4">
    <source>
        <dbReference type="ARBA" id="ARBA00022842"/>
    </source>
</evidence>
<dbReference type="PROSITE" id="PS00893">
    <property type="entry name" value="NUDIX_BOX"/>
    <property type="match status" value="1"/>
</dbReference>
<dbReference type="Gene3D" id="3.90.79.20">
    <property type="match status" value="1"/>
</dbReference>
<feature type="binding site" evidence="8">
    <location>
        <begin position="211"/>
        <end position="218"/>
    </location>
    <ligand>
        <name>substrate</name>
    </ligand>
</feature>
<evidence type="ECO:0000256" key="1">
    <source>
        <dbReference type="ARBA" id="ARBA00009595"/>
    </source>
</evidence>
<dbReference type="PRINTS" id="PR00502">
    <property type="entry name" value="NUDIXFAMILY"/>
</dbReference>
<dbReference type="Pfam" id="PF09296">
    <property type="entry name" value="NUDIX-like"/>
    <property type="match status" value="1"/>
</dbReference>
<organism evidence="10 11">
    <name type="scientific">Clostridium punense</name>
    <dbReference type="NCBI Taxonomy" id="1054297"/>
    <lineage>
        <taxon>Bacteria</taxon>
        <taxon>Bacillati</taxon>
        <taxon>Bacillota</taxon>
        <taxon>Clostridia</taxon>
        <taxon>Eubacteriales</taxon>
        <taxon>Clostridiaceae</taxon>
        <taxon>Clostridium</taxon>
    </lineage>
</organism>
<feature type="binding site" evidence="8">
    <location>
        <position position="120"/>
    </location>
    <ligand>
        <name>Zn(2+)</name>
        <dbReference type="ChEBI" id="CHEBI:29105"/>
    </ligand>
</feature>
<feature type="binding site" evidence="8">
    <location>
        <position position="193"/>
    </location>
    <ligand>
        <name>a divalent metal cation</name>
        <dbReference type="ChEBI" id="CHEBI:60240"/>
        <label>2</label>
    </ligand>
</feature>
<dbReference type="EMBL" id="JAGGLL010000026">
    <property type="protein sequence ID" value="MBP2023252.1"/>
    <property type="molecule type" value="Genomic_DNA"/>
</dbReference>
<protein>
    <recommendedName>
        <fullName evidence="8">NAD-capped RNA hydrolase NudC</fullName>
        <shortName evidence="8">DeNADding enzyme NudC</shortName>
        <ecNumber evidence="8">3.6.1.-</ecNumber>
    </recommendedName>
    <alternativeName>
        <fullName evidence="8">NADH pyrophosphatase</fullName>
        <ecNumber evidence="8">3.6.1.22</ecNumber>
    </alternativeName>
</protein>
<dbReference type="InterPro" id="IPR015797">
    <property type="entry name" value="NUDIX_hydrolase-like_dom_sf"/>
</dbReference>
<keyword evidence="3 8" id="KW-0378">Hydrolase</keyword>
<feature type="binding site" evidence="8">
    <location>
        <position position="238"/>
    </location>
    <ligand>
        <name>a divalent metal cation</name>
        <dbReference type="ChEBI" id="CHEBI:60240"/>
        <label>1</label>
    </ligand>
</feature>
<accession>A0ABS4K643</accession>
<dbReference type="PROSITE" id="PS51462">
    <property type="entry name" value="NUDIX"/>
    <property type="match status" value="1"/>
</dbReference>
<feature type="short sequence motif" description="Nudix box" evidence="8">
    <location>
        <begin position="178"/>
        <end position="199"/>
    </location>
</feature>
<dbReference type="Proteomes" id="UP001519308">
    <property type="component" value="Unassembled WGS sequence"/>
</dbReference>
<comment type="similarity">
    <text evidence="1 8">Belongs to the Nudix hydrolase family. NudC subfamily.</text>
</comment>
<comment type="function">
    <text evidence="8">mRNA decapping enzyme that specifically removes the nicotinamide adenine dinucleotide (NAD) cap from a subset of mRNAs by hydrolyzing the diphosphate linkage to produce nicotinamide mononucleotide (NMN) and 5' monophosphate mRNA. The NAD-cap is present at the 5'-end of some mRNAs and stabilizes RNA against 5'-processing. Has preference for mRNAs with a 5'-end purine. Catalyzes the hydrolysis of a broad range of dinucleotide pyrophosphates.</text>
</comment>
<evidence type="ECO:0000256" key="6">
    <source>
        <dbReference type="ARBA" id="ARBA00023211"/>
    </source>
</evidence>
<proteinExistence type="inferred from homology"/>
<dbReference type="InterPro" id="IPR022925">
    <property type="entry name" value="RNA_Hydrolase_NudC"/>
</dbReference>
<feature type="binding site" evidence="8">
    <location>
        <position position="238"/>
    </location>
    <ligand>
        <name>a divalent metal cation</name>
        <dbReference type="ChEBI" id="CHEBI:60240"/>
        <label>3</label>
    </ligand>
</feature>
<feature type="binding site" evidence="8">
    <location>
        <position position="193"/>
    </location>
    <ligand>
        <name>a divalent metal cation</name>
        <dbReference type="ChEBI" id="CHEBI:60240"/>
        <label>3</label>
    </ligand>
</feature>
<keyword evidence="2 8" id="KW-0479">Metal-binding</keyword>
<evidence type="ECO:0000313" key="11">
    <source>
        <dbReference type="Proteomes" id="UP001519308"/>
    </source>
</evidence>
<feature type="binding site" evidence="8">
    <location>
        <position position="87"/>
    </location>
    <ligand>
        <name>substrate</name>
    </ligand>
</feature>
<comment type="cofactor">
    <cofactor evidence="8">
        <name>Mg(2+)</name>
        <dbReference type="ChEBI" id="CHEBI:18420"/>
    </cofactor>
    <cofactor evidence="8">
        <name>Mn(2+)</name>
        <dbReference type="ChEBI" id="CHEBI:29035"/>
    </cofactor>
    <text evidence="8">Divalent metal cations. Mg(2+) or Mn(2+).</text>
</comment>
<keyword evidence="8" id="KW-0862">Zinc</keyword>
<evidence type="ECO:0000256" key="2">
    <source>
        <dbReference type="ARBA" id="ARBA00022723"/>
    </source>
</evidence>
<feature type="binding site" evidence="8">
    <location>
        <position position="260"/>
    </location>
    <ligand>
        <name>substrate</name>
    </ligand>
</feature>
<feature type="binding site" evidence="8">
    <location>
        <position position="135"/>
    </location>
    <ligand>
        <name>Zn(2+)</name>
        <dbReference type="ChEBI" id="CHEBI:29105"/>
    </ligand>
</feature>
<comment type="caution">
    <text evidence="10">The sequence shown here is derived from an EMBL/GenBank/DDBJ whole genome shotgun (WGS) entry which is preliminary data.</text>
</comment>
<dbReference type="RefSeq" id="WP_021283504.1">
    <property type="nucleotide sequence ID" value="NZ_JAGGLL010000026.1"/>
</dbReference>
<dbReference type="PANTHER" id="PTHR42904">
    <property type="entry name" value="NUDIX HYDROLASE, NUDC SUBFAMILY"/>
    <property type="match status" value="1"/>
</dbReference>
<feature type="binding site" evidence="8">
    <location>
        <position position="143"/>
    </location>
    <ligand>
        <name>substrate</name>
    </ligand>
</feature>
<sequence length="275" mass="31337">MKEDSLMKDNSLLNKKPIFWFAFRGNDLLVKIENDKALIPQVEELKELNLVPVRVQDLGERYNNHYYSAELLNDAVAPEGMEFRGLRQLFTLVDEEFFMFIGRAIQIMAWDKTHQFCGQCGGETHKLPNEFGKACPKCGLINYPRLSPAVIMAVTKGDKLLLARNAKSNFPFYSVLAGFVEPGETLEQCVEREVMEEVGIKIKNIKYFASQPWPFPNSLMVGFTAEYDSGDINVDKNEIAEADWFGIENMPQVPSSISIARKLIDWYIDCESSNK</sequence>
<comment type="catalytic activity">
    <reaction evidence="8">
        <text>NADH + H2O = reduced beta-nicotinamide D-ribonucleotide + AMP + 2 H(+)</text>
        <dbReference type="Rhea" id="RHEA:48868"/>
        <dbReference type="ChEBI" id="CHEBI:15377"/>
        <dbReference type="ChEBI" id="CHEBI:15378"/>
        <dbReference type="ChEBI" id="CHEBI:57945"/>
        <dbReference type="ChEBI" id="CHEBI:90832"/>
        <dbReference type="ChEBI" id="CHEBI:456215"/>
        <dbReference type="EC" id="3.6.1.22"/>
    </reaction>
</comment>
<feature type="binding site" evidence="8">
    <location>
        <position position="197"/>
    </location>
    <ligand>
        <name>a divalent metal cation</name>
        <dbReference type="ChEBI" id="CHEBI:60240"/>
        <label>3</label>
    </ligand>
</feature>
<dbReference type="NCBIfam" id="NF001299">
    <property type="entry name" value="PRK00241.1"/>
    <property type="match status" value="1"/>
</dbReference>
<name>A0ABS4K643_9CLOT</name>
<comment type="subunit">
    <text evidence="8">Homodimer.</text>
</comment>
<feature type="binding site" evidence="8">
    <location>
        <position position="130"/>
    </location>
    <ligand>
        <name>substrate</name>
    </ligand>
</feature>
<dbReference type="InterPro" id="IPR015375">
    <property type="entry name" value="NADH_PPase-like_N"/>
</dbReference>
<feature type="binding site" evidence="8">
    <location>
        <position position="177"/>
    </location>
    <ligand>
        <name>a divalent metal cation</name>
        <dbReference type="ChEBI" id="CHEBI:60240"/>
        <label>1</label>
    </ligand>
</feature>
<feature type="binding site" evidence="8">
    <location>
        <position position="197"/>
    </location>
    <ligand>
        <name>a divalent metal cation</name>
        <dbReference type="ChEBI" id="CHEBI:60240"/>
        <label>1</label>
    </ligand>
</feature>
<dbReference type="InterPro" id="IPR020476">
    <property type="entry name" value="Nudix_hydrolase"/>
</dbReference>
<reference evidence="10 11" key="1">
    <citation type="submission" date="2021-03" db="EMBL/GenBank/DDBJ databases">
        <title>Genomic Encyclopedia of Type Strains, Phase IV (KMG-IV): sequencing the most valuable type-strain genomes for metagenomic binning, comparative biology and taxonomic classification.</title>
        <authorList>
            <person name="Goeker M."/>
        </authorList>
    </citation>
    <scope>NUCLEOTIDE SEQUENCE [LARGE SCALE GENOMIC DNA]</scope>
    <source>
        <strain evidence="10 11">DSM 28650</strain>
    </source>
</reference>
<dbReference type="SUPFAM" id="SSF55811">
    <property type="entry name" value="Nudix"/>
    <property type="match status" value="2"/>
</dbReference>
<evidence type="ECO:0000313" key="10">
    <source>
        <dbReference type="EMBL" id="MBP2023252.1"/>
    </source>
</evidence>
<keyword evidence="4 8" id="KW-0460">Magnesium</keyword>
<dbReference type="GO" id="GO:0016787">
    <property type="term" value="F:hydrolase activity"/>
    <property type="evidence" value="ECO:0007669"/>
    <property type="project" value="UniProtKB-KW"/>
</dbReference>
<dbReference type="Gene3D" id="3.90.79.10">
    <property type="entry name" value="Nucleoside Triphosphate Pyrophosphohydrolase"/>
    <property type="match status" value="1"/>
</dbReference>
<evidence type="ECO:0000259" key="9">
    <source>
        <dbReference type="PROSITE" id="PS51462"/>
    </source>
</evidence>
<keyword evidence="6 8" id="KW-0464">Manganese</keyword>
<dbReference type="PANTHER" id="PTHR42904:SF6">
    <property type="entry name" value="NAD-CAPPED RNA HYDROLASE NUDT12"/>
    <property type="match status" value="1"/>
</dbReference>
<evidence type="ECO:0000256" key="5">
    <source>
        <dbReference type="ARBA" id="ARBA00023027"/>
    </source>
</evidence>
<evidence type="ECO:0000256" key="3">
    <source>
        <dbReference type="ARBA" id="ARBA00022801"/>
    </source>
</evidence>
<dbReference type="Pfam" id="PF09297">
    <property type="entry name" value="Zn_ribbon_NUD"/>
    <property type="match status" value="1"/>
</dbReference>
<dbReference type="HAMAP" id="MF_00297">
    <property type="entry name" value="Nudix_NudC"/>
    <property type="match status" value="1"/>
</dbReference>
<feature type="binding site" evidence="8">
    <location>
        <position position="138"/>
    </location>
    <ligand>
        <name>Zn(2+)</name>
        <dbReference type="ChEBI" id="CHEBI:29105"/>
    </ligand>
</feature>
<dbReference type="InterPro" id="IPR000086">
    <property type="entry name" value="NUDIX_hydrolase_dom"/>
</dbReference>
<dbReference type="Pfam" id="PF00293">
    <property type="entry name" value="NUDIX"/>
    <property type="match status" value="1"/>
</dbReference>
<keyword evidence="11" id="KW-1185">Reference proteome</keyword>
<dbReference type="EC" id="3.6.1.-" evidence="8"/>